<keyword evidence="3" id="KW-0053">Apoptosis</keyword>
<dbReference type="GO" id="GO:0005506">
    <property type="term" value="F:iron ion binding"/>
    <property type="evidence" value="ECO:0007669"/>
    <property type="project" value="InterPro"/>
</dbReference>
<proteinExistence type="inferred from homology"/>
<dbReference type="InterPro" id="IPR036396">
    <property type="entry name" value="Cyt_P450_sf"/>
</dbReference>
<dbReference type="GO" id="GO:0006915">
    <property type="term" value="P:apoptotic process"/>
    <property type="evidence" value="ECO:0007669"/>
    <property type="project" value="UniProtKB-KW"/>
</dbReference>
<comment type="cofactor">
    <cofactor evidence="6">
        <name>heme</name>
        <dbReference type="ChEBI" id="CHEBI:30413"/>
    </cofactor>
</comment>
<dbReference type="OrthoDB" id="6499288at2759"/>
<comment type="similarity">
    <text evidence="1 7">Belongs to the cytochrome P450 family.</text>
</comment>
<dbReference type="EMBL" id="CAJNOO010000534">
    <property type="protein sequence ID" value="CAF0971507.1"/>
    <property type="molecule type" value="Genomic_DNA"/>
</dbReference>
<evidence type="ECO:0000256" key="5">
    <source>
        <dbReference type="ARBA" id="ARBA00023054"/>
    </source>
</evidence>
<dbReference type="InterPro" id="IPR008974">
    <property type="entry name" value="TRAF-like"/>
</dbReference>
<evidence type="ECO:0000313" key="9">
    <source>
        <dbReference type="EMBL" id="CAF0971507.1"/>
    </source>
</evidence>
<dbReference type="GO" id="GO:0009898">
    <property type="term" value="C:cytoplasmic side of plasma membrane"/>
    <property type="evidence" value="ECO:0007669"/>
    <property type="project" value="TreeGrafter"/>
</dbReference>
<dbReference type="Gene3D" id="2.60.210.10">
    <property type="entry name" value="Apoptosis, Tumor Necrosis Factor Receptor Associated Protein 2, Chain A"/>
    <property type="match status" value="1"/>
</dbReference>
<keyword evidence="7" id="KW-0503">Monooxygenase</keyword>
<dbReference type="AlphaFoldDB" id="A0A814EMN0"/>
<dbReference type="Pfam" id="PF00067">
    <property type="entry name" value="p450"/>
    <property type="match status" value="1"/>
</dbReference>
<dbReference type="CDD" id="cd00302">
    <property type="entry name" value="cytochrome_P450"/>
    <property type="match status" value="1"/>
</dbReference>
<comment type="caution">
    <text evidence="9">The sequence shown here is derived from an EMBL/GenBank/DDBJ whole genome shotgun (WGS) entry which is preliminary data.</text>
</comment>
<keyword evidence="6 7" id="KW-0349">Heme</keyword>
<dbReference type="GO" id="GO:0043122">
    <property type="term" value="P:regulation of canonical NF-kappaB signal transduction"/>
    <property type="evidence" value="ECO:0007669"/>
    <property type="project" value="TreeGrafter"/>
</dbReference>
<accession>A0A814EMN0</accession>
<feature type="binding site" description="axial binding residue" evidence="6">
    <location>
        <position position="108"/>
    </location>
    <ligand>
        <name>heme</name>
        <dbReference type="ChEBI" id="CHEBI:30413"/>
    </ligand>
    <ligandPart>
        <name>Fe</name>
        <dbReference type="ChEBI" id="CHEBI:18248"/>
    </ligandPart>
</feature>
<dbReference type="InterPro" id="IPR001128">
    <property type="entry name" value="Cyt_P450"/>
</dbReference>
<dbReference type="SMART" id="SM00061">
    <property type="entry name" value="MATH"/>
    <property type="match status" value="1"/>
</dbReference>
<dbReference type="PANTHER" id="PTHR10131:SF138">
    <property type="entry name" value="RE66324P"/>
    <property type="match status" value="1"/>
</dbReference>
<keyword evidence="7" id="KW-0560">Oxidoreductase</keyword>
<dbReference type="SUPFAM" id="SSF49599">
    <property type="entry name" value="TRAF domain-like"/>
    <property type="match status" value="1"/>
</dbReference>
<dbReference type="Pfam" id="PF21355">
    <property type="entry name" value="TRAF-mep_MATH"/>
    <property type="match status" value="1"/>
</dbReference>
<evidence type="ECO:0000256" key="3">
    <source>
        <dbReference type="ARBA" id="ARBA00022703"/>
    </source>
</evidence>
<evidence type="ECO:0000256" key="2">
    <source>
        <dbReference type="ARBA" id="ARBA00022499"/>
    </source>
</evidence>
<feature type="domain" description="MATH" evidence="8">
    <location>
        <begin position="398"/>
        <end position="542"/>
    </location>
</feature>
<evidence type="ECO:0000313" key="10">
    <source>
        <dbReference type="Proteomes" id="UP000663882"/>
    </source>
</evidence>
<dbReference type="InterPro" id="IPR017972">
    <property type="entry name" value="Cyt_P450_CS"/>
</dbReference>
<gene>
    <name evidence="9" type="ORF">RFH988_LOCUS12654</name>
</gene>
<dbReference type="PANTHER" id="PTHR10131">
    <property type="entry name" value="TNF RECEPTOR ASSOCIATED FACTOR"/>
    <property type="match status" value="1"/>
</dbReference>
<evidence type="ECO:0000256" key="1">
    <source>
        <dbReference type="ARBA" id="ARBA00010617"/>
    </source>
</evidence>
<dbReference type="GO" id="GO:0005164">
    <property type="term" value="F:tumor necrosis factor receptor binding"/>
    <property type="evidence" value="ECO:0007669"/>
    <property type="project" value="TreeGrafter"/>
</dbReference>
<keyword evidence="4" id="KW-0832">Ubl conjugation</keyword>
<protein>
    <recommendedName>
        <fullName evidence="8">MATH domain-containing protein</fullName>
    </recommendedName>
</protein>
<dbReference type="PRINTS" id="PR00385">
    <property type="entry name" value="P450"/>
</dbReference>
<dbReference type="InterPro" id="IPR049342">
    <property type="entry name" value="TRAF1-6_MATH_dom"/>
</dbReference>
<dbReference type="GO" id="GO:0004497">
    <property type="term" value="F:monooxygenase activity"/>
    <property type="evidence" value="ECO:0007669"/>
    <property type="project" value="UniProtKB-KW"/>
</dbReference>
<dbReference type="InterPro" id="IPR002401">
    <property type="entry name" value="Cyt_P450_E_grp-I"/>
</dbReference>
<dbReference type="FunFam" id="2.60.210.10:FF:000001">
    <property type="entry name" value="TNF receptor-associated factor"/>
    <property type="match status" value="1"/>
</dbReference>
<keyword evidence="2" id="KW-1017">Isopeptide bond</keyword>
<keyword evidence="5" id="KW-0175">Coiled coil</keyword>
<dbReference type="Proteomes" id="UP000663882">
    <property type="component" value="Unassembled WGS sequence"/>
</dbReference>
<evidence type="ECO:0000256" key="7">
    <source>
        <dbReference type="RuleBase" id="RU000461"/>
    </source>
</evidence>
<dbReference type="GO" id="GO:0020037">
    <property type="term" value="F:heme binding"/>
    <property type="evidence" value="ECO:0007669"/>
    <property type="project" value="InterPro"/>
</dbReference>
<organism evidence="9 10">
    <name type="scientific">Rotaria sordida</name>
    <dbReference type="NCBI Taxonomy" id="392033"/>
    <lineage>
        <taxon>Eukaryota</taxon>
        <taxon>Metazoa</taxon>
        <taxon>Spiralia</taxon>
        <taxon>Gnathifera</taxon>
        <taxon>Rotifera</taxon>
        <taxon>Eurotatoria</taxon>
        <taxon>Bdelloidea</taxon>
        <taxon>Philodinida</taxon>
        <taxon>Philodinidae</taxon>
        <taxon>Rotaria</taxon>
    </lineage>
</organism>
<dbReference type="PROSITE" id="PS50144">
    <property type="entry name" value="MATH"/>
    <property type="match status" value="1"/>
</dbReference>
<reference evidence="9" key="1">
    <citation type="submission" date="2021-02" db="EMBL/GenBank/DDBJ databases">
        <authorList>
            <person name="Nowell W R."/>
        </authorList>
    </citation>
    <scope>NUCLEOTIDE SEQUENCE</scope>
</reference>
<dbReference type="PRINTS" id="PR00463">
    <property type="entry name" value="EP450I"/>
</dbReference>
<keyword evidence="6 7" id="KW-0408">Iron</keyword>
<evidence type="ECO:0000256" key="6">
    <source>
        <dbReference type="PIRSR" id="PIRSR602401-1"/>
    </source>
</evidence>
<dbReference type="InterPro" id="IPR002083">
    <property type="entry name" value="MATH/TRAF_dom"/>
</dbReference>
<sequence>MGYSNRQDLSLDRLDSLVYLDCVINEVLRFSPPSIGTLRTLTIDDRLPQSGTQLFKGDQVDIPFHTLARDTRLWSIDPELFYPERFMGEDKNHHPYALIPFGGGHRQCIGQDLARFELKVIAARLMQHVTFGDGGPEVNAGSISTVYEIHENRPTSNIQYSTDCGRMIGFDSKNKGFRNDMQTLAIECSLCEWNDILKNYEDHLQTSHPNPSCEYCGMTCNSTNDLGIHKLNYCDKITICCALKDYGCSTSVIRVQMSEHYRTEQHQIAIITVIRRLFSKSTNDSHERATTMDVDLLSHSTISSSDNTTIQLQEVCQTVDILSDGVSTLSEDAQRLNHESNFLRNLIETLTQDFAALKLSIQEKVTYLDGIKPNQEVFHQDVASLTQQVDDIQFVSYDGTLLWRITNFATDAQSERQTSIYSPLFYSSPTGYKMRARLYLNGDENARHTHISLFFVLMRGEYDAILKFPFNYKVTFCLYDQTPDQRHIIDSFRPDTKSNSFQRPRSEMNVASGIPKFCPLEVIQREGNSYVRDDTLFIKIMVDFGDMPKTILSFALGLNPGFSMNVQQAVIKQETEK</sequence>
<keyword evidence="6 7" id="KW-0479">Metal-binding</keyword>
<name>A0A814EMN0_9BILA</name>
<dbReference type="PROSITE" id="PS00086">
    <property type="entry name" value="CYTOCHROME_P450"/>
    <property type="match status" value="1"/>
</dbReference>
<evidence type="ECO:0000259" key="8">
    <source>
        <dbReference type="PROSITE" id="PS50144"/>
    </source>
</evidence>
<dbReference type="SUPFAM" id="SSF48264">
    <property type="entry name" value="Cytochrome P450"/>
    <property type="match status" value="1"/>
</dbReference>
<evidence type="ECO:0000256" key="4">
    <source>
        <dbReference type="ARBA" id="ARBA00022843"/>
    </source>
</evidence>
<dbReference type="Gene3D" id="1.10.630.10">
    <property type="entry name" value="Cytochrome P450"/>
    <property type="match status" value="1"/>
</dbReference>
<dbReference type="GO" id="GO:0016705">
    <property type="term" value="F:oxidoreductase activity, acting on paired donors, with incorporation or reduction of molecular oxygen"/>
    <property type="evidence" value="ECO:0007669"/>
    <property type="project" value="InterPro"/>
</dbReference>